<protein>
    <submittedName>
        <fullName evidence="3">Serine hydrolase</fullName>
    </submittedName>
</protein>
<dbReference type="Gene3D" id="3.40.710.10">
    <property type="entry name" value="DD-peptidase/beta-lactamase superfamily"/>
    <property type="match status" value="1"/>
</dbReference>
<dbReference type="PANTHER" id="PTHR46825">
    <property type="entry name" value="D-ALANYL-D-ALANINE-CARBOXYPEPTIDASE/ENDOPEPTIDASE AMPH"/>
    <property type="match status" value="1"/>
</dbReference>
<dbReference type="InterPro" id="IPR001466">
    <property type="entry name" value="Beta-lactam-related"/>
</dbReference>
<organism evidence="3 4">
    <name type="scientific">Izhakiella australiensis</name>
    <dbReference type="NCBI Taxonomy" id="1926881"/>
    <lineage>
        <taxon>Bacteria</taxon>
        <taxon>Pseudomonadati</taxon>
        <taxon>Pseudomonadota</taxon>
        <taxon>Gammaproteobacteria</taxon>
        <taxon>Enterobacterales</taxon>
        <taxon>Erwiniaceae</taxon>
        <taxon>Izhakiella</taxon>
    </lineage>
</organism>
<dbReference type="Proteomes" id="UP000190667">
    <property type="component" value="Unassembled WGS sequence"/>
</dbReference>
<evidence type="ECO:0000256" key="1">
    <source>
        <dbReference type="SAM" id="SignalP"/>
    </source>
</evidence>
<dbReference type="SUPFAM" id="SSF56601">
    <property type="entry name" value="beta-lactamase/transpeptidase-like"/>
    <property type="match status" value="1"/>
</dbReference>
<name>A0A1S8YSB5_9GAMM</name>
<dbReference type="GO" id="GO:0016787">
    <property type="term" value="F:hydrolase activity"/>
    <property type="evidence" value="ECO:0007669"/>
    <property type="project" value="UniProtKB-KW"/>
</dbReference>
<evidence type="ECO:0000259" key="2">
    <source>
        <dbReference type="Pfam" id="PF00144"/>
    </source>
</evidence>
<dbReference type="PANTHER" id="PTHR46825:SF8">
    <property type="entry name" value="BETA-LACTAMASE-RELATED"/>
    <property type="match status" value="1"/>
</dbReference>
<gene>
    <name evidence="3" type="ORF">BTJ39_02120</name>
</gene>
<evidence type="ECO:0000313" key="3">
    <source>
        <dbReference type="EMBL" id="OON41974.1"/>
    </source>
</evidence>
<dbReference type="Pfam" id="PF00144">
    <property type="entry name" value="Beta-lactamase"/>
    <property type="match status" value="1"/>
</dbReference>
<dbReference type="InterPro" id="IPR050491">
    <property type="entry name" value="AmpC-like"/>
</dbReference>
<reference evidence="3 4" key="1">
    <citation type="submission" date="2016-12" db="EMBL/GenBank/DDBJ databases">
        <title>Izhakiella australiana sp. nov. of genus Izhakiella isolated from Australian desert.</title>
        <authorList>
            <person name="Ji M."/>
        </authorList>
    </citation>
    <scope>NUCLEOTIDE SEQUENCE [LARGE SCALE GENOMIC DNA]</scope>
    <source>
        <strain evidence="3 4">D4N98</strain>
    </source>
</reference>
<keyword evidence="4" id="KW-1185">Reference proteome</keyword>
<dbReference type="STRING" id="1926881.BTJ39_02120"/>
<feature type="chain" id="PRO_5011983825" evidence="1">
    <location>
        <begin position="22"/>
        <end position="397"/>
    </location>
</feature>
<keyword evidence="1" id="KW-0732">Signal</keyword>
<evidence type="ECO:0000313" key="4">
    <source>
        <dbReference type="Proteomes" id="UP000190667"/>
    </source>
</evidence>
<feature type="signal peptide" evidence="1">
    <location>
        <begin position="1"/>
        <end position="21"/>
    </location>
</feature>
<dbReference type="RefSeq" id="WP_078001000.1">
    <property type="nucleotide sequence ID" value="NZ_MRUL01000001.1"/>
</dbReference>
<proteinExistence type="predicted"/>
<keyword evidence="3" id="KW-0378">Hydrolase</keyword>
<feature type="domain" description="Beta-lactamase-related" evidence="2">
    <location>
        <begin position="45"/>
        <end position="377"/>
    </location>
</feature>
<dbReference type="PROSITE" id="PS51257">
    <property type="entry name" value="PROKAR_LIPOPROTEIN"/>
    <property type="match status" value="1"/>
</dbReference>
<dbReference type="OrthoDB" id="5377431at2"/>
<dbReference type="InterPro" id="IPR012338">
    <property type="entry name" value="Beta-lactam/transpept-like"/>
</dbReference>
<dbReference type="EMBL" id="MRUL01000001">
    <property type="protein sequence ID" value="OON41974.1"/>
    <property type="molecule type" value="Genomic_DNA"/>
</dbReference>
<sequence length="397" mass="43514">MKRVIILLLSILLIGCGTSLSSNSIDAPNIENTGARCSLSLHQQIDQLAQPQIDSGHTPGMVVGIITADGQQQIFSYGYTDTDRLIPVDGDTLFAVGSISKGFTAESAALLVQHGQLSWQDTLGQLLPRSNKLSPDARRITVEQLASHTSGLPRQVSNIAMLDKLVYYLFTGAPFYGDLDSGDYNDFLRNFHTLAQGKVIYSNLGYALLDQALEQHSGRPVPQLVNSLILQPLAMKHSGYYPQLLPGYIRRARGHAGDQPKFVARGEVVPEWHFSGYMMGAASLWSSAGDLLKYLSAHLHASGNPTRDRAFADAMRMRLYASDDDSAALGWLANHIYGQDIIYQSGFIGGYASYIGMDRRHGNAIVVLQNSFNWDNDIGHRMLLRMAQAADNPGRCD</sequence>
<dbReference type="AlphaFoldDB" id="A0A1S8YSB5"/>
<accession>A0A1S8YSB5</accession>
<comment type="caution">
    <text evidence="3">The sequence shown here is derived from an EMBL/GenBank/DDBJ whole genome shotgun (WGS) entry which is preliminary data.</text>
</comment>